<dbReference type="KEGG" id="pami:JCM7686_0881"/>
<name>S5XX24_PARAH</name>
<evidence type="ECO:0000256" key="1">
    <source>
        <dbReference type="SAM" id="MobiDB-lite"/>
    </source>
</evidence>
<dbReference type="HOGENOM" id="CLU_188438_0_0_5"/>
<protein>
    <submittedName>
        <fullName evidence="2">Uncharacterized protein</fullName>
    </submittedName>
</protein>
<dbReference type="AlphaFoldDB" id="S5XX24"/>
<proteinExistence type="predicted"/>
<dbReference type="STRING" id="1367847.JCM7686_0881"/>
<feature type="region of interest" description="Disordered" evidence="1">
    <location>
        <begin position="1"/>
        <end position="70"/>
    </location>
</feature>
<reference evidence="2 3" key="1">
    <citation type="journal article" date="2014" name="BMC Genomics">
        <title>Architecture and functions of a multipartite genome of the methylotrophic bacterium Paracoccus aminophilus JCM 7686, containing primary and secondary chromids.</title>
        <authorList>
            <person name="Dziewit L."/>
            <person name="Czarnecki J."/>
            <person name="Wibberg D."/>
            <person name="Radlinska M."/>
            <person name="Mrozek P."/>
            <person name="Szymczak M."/>
            <person name="Schluter A."/>
            <person name="Puhler A."/>
            <person name="Bartosik D."/>
        </authorList>
    </citation>
    <scope>NUCLEOTIDE SEQUENCE [LARGE SCALE GENOMIC DNA]</scope>
    <source>
        <strain evidence="2">JCM 7686</strain>
    </source>
</reference>
<dbReference type="eggNOG" id="ENOG5033FJ4">
    <property type="taxonomic scope" value="Bacteria"/>
</dbReference>
<evidence type="ECO:0000313" key="3">
    <source>
        <dbReference type="Proteomes" id="UP000015480"/>
    </source>
</evidence>
<accession>S5XX24</accession>
<evidence type="ECO:0000313" key="2">
    <source>
        <dbReference type="EMBL" id="AGT07990.1"/>
    </source>
</evidence>
<dbReference type="PATRIC" id="fig|1367847.3.peg.841"/>
<dbReference type="OrthoDB" id="7279918at2"/>
<feature type="compositionally biased region" description="Basic and acidic residues" evidence="1">
    <location>
        <begin position="39"/>
        <end position="64"/>
    </location>
</feature>
<dbReference type="EMBL" id="CP006650">
    <property type="protein sequence ID" value="AGT07990.1"/>
    <property type="molecule type" value="Genomic_DNA"/>
</dbReference>
<organism evidence="2 3">
    <name type="scientific">Paracoccus aminophilus JCM 7686</name>
    <dbReference type="NCBI Taxonomy" id="1367847"/>
    <lineage>
        <taxon>Bacteria</taxon>
        <taxon>Pseudomonadati</taxon>
        <taxon>Pseudomonadota</taxon>
        <taxon>Alphaproteobacteria</taxon>
        <taxon>Rhodobacterales</taxon>
        <taxon>Paracoccaceae</taxon>
        <taxon>Paracoccus</taxon>
    </lineage>
</organism>
<keyword evidence="3" id="KW-1185">Reference proteome</keyword>
<gene>
    <name evidence="2" type="ORF">JCM7686_0881</name>
</gene>
<dbReference type="Proteomes" id="UP000015480">
    <property type="component" value="Chromosome"/>
</dbReference>
<sequence length="70" mass="7597">MSKLTTTSRDALPDSDFALPGRRYPVEDAAHARNAKARAAQELKSGHLSPEEARKVDAKADAVLKSKPPR</sequence>
<dbReference type="RefSeq" id="WP_020949629.1">
    <property type="nucleotide sequence ID" value="NC_022041.1"/>
</dbReference>